<comment type="similarity">
    <text evidence="1">Belongs to the F420H(2)-dependent quinone reductase family.</text>
</comment>
<dbReference type="InterPro" id="IPR004378">
    <property type="entry name" value="F420H2_quin_Rdtase"/>
</dbReference>
<dbReference type="EMBL" id="JBHRWK010000143">
    <property type="protein sequence ID" value="MFC3456150.1"/>
    <property type="molecule type" value="Genomic_DNA"/>
</dbReference>
<dbReference type="PANTHER" id="PTHR39428">
    <property type="entry name" value="F420H(2)-DEPENDENT QUINONE REDUCTASE RV1261C"/>
    <property type="match status" value="1"/>
</dbReference>
<accession>A0ABV7PC31</accession>
<dbReference type="PANTHER" id="PTHR39428:SF1">
    <property type="entry name" value="F420H(2)-DEPENDENT QUINONE REDUCTASE RV1261C"/>
    <property type="match status" value="1"/>
</dbReference>
<organism evidence="3 4">
    <name type="scientific">Amycolatopsis speibonae</name>
    <dbReference type="NCBI Taxonomy" id="1450224"/>
    <lineage>
        <taxon>Bacteria</taxon>
        <taxon>Bacillati</taxon>
        <taxon>Actinomycetota</taxon>
        <taxon>Actinomycetes</taxon>
        <taxon>Pseudonocardiales</taxon>
        <taxon>Pseudonocardiaceae</taxon>
        <taxon>Amycolatopsis</taxon>
    </lineage>
</organism>
<evidence type="ECO:0000256" key="1">
    <source>
        <dbReference type="ARBA" id="ARBA00008710"/>
    </source>
</evidence>
<sequence>MIRPKTKAFLWKTMVRLAPKPWFITFMRTVMVPVDRFLLRRSHGRISMGGTTGAGTLLLTTTGRRSGRPRSTPLFFMPHGEAFAVVASNFGRRAQPDWSVNLLAFPQATVTVGNQVVPVIARPLTGAEHDAIWSLYTGAGPAYQSYLDTSGRDSFRIFALEQKGYGTRP</sequence>
<dbReference type="NCBIfam" id="TIGR00026">
    <property type="entry name" value="hi_GC_TIGR00026"/>
    <property type="match status" value="1"/>
</dbReference>
<gene>
    <name evidence="3" type="ORF">ACFOSH_42565</name>
</gene>
<dbReference type="SUPFAM" id="SSF50475">
    <property type="entry name" value="FMN-binding split barrel"/>
    <property type="match status" value="1"/>
</dbReference>
<evidence type="ECO:0000313" key="4">
    <source>
        <dbReference type="Proteomes" id="UP001595645"/>
    </source>
</evidence>
<dbReference type="RefSeq" id="WP_378247252.1">
    <property type="nucleotide sequence ID" value="NZ_JBHRWK010000143.1"/>
</dbReference>
<dbReference type="Proteomes" id="UP001595645">
    <property type="component" value="Unassembled WGS sequence"/>
</dbReference>
<comment type="catalytic activity">
    <reaction evidence="2">
        <text>oxidized coenzyme F420-(gamma-L-Glu)(n) + a quinol + H(+) = reduced coenzyme F420-(gamma-L-Glu)(n) + a quinone</text>
        <dbReference type="Rhea" id="RHEA:39663"/>
        <dbReference type="Rhea" id="RHEA-COMP:12939"/>
        <dbReference type="Rhea" id="RHEA-COMP:14378"/>
        <dbReference type="ChEBI" id="CHEBI:15378"/>
        <dbReference type="ChEBI" id="CHEBI:24646"/>
        <dbReference type="ChEBI" id="CHEBI:132124"/>
        <dbReference type="ChEBI" id="CHEBI:133980"/>
        <dbReference type="ChEBI" id="CHEBI:139511"/>
    </reaction>
</comment>
<dbReference type="Gene3D" id="2.30.110.10">
    <property type="entry name" value="Electron Transport, Fmn-binding Protein, Chain A"/>
    <property type="match status" value="1"/>
</dbReference>
<protein>
    <submittedName>
        <fullName evidence="3">Nitroreductase family deazaflavin-dependent oxidoreductase</fullName>
    </submittedName>
</protein>
<reference evidence="4" key="1">
    <citation type="journal article" date="2019" name="Int. J. Syst. Evol. Microbiol.">
        <title>The Global Catalogue of Microorganisms (GCM) 10K type strain sequencing project: providing services to taxonomists for standard genome sequencing and annotation.</title>
        <authorList>
            <consortium name="The Broad Institute Genomics Platform"/>
            <consortium name="The Broad Institute Genome Sequencing Center for Infectious Disease"/>
            <person name="Wu L."/>
            <person name="Ma J."/>
        </authorList>
    </citation>
    <scope>NUCLEOTIDE SEQUENCE [LARGE SCALE GENOMIC DNA]</scope>
    <source>
        <strain evidence="4">CGMCC 4.7676</strain>
    </source>
</reference>
<evidence type="ECO:0000313" key="3">
    <source>
        <dbReference type="EMBL" id="MFC3456150.1"/>
    </source>
</evidence>
<proteinExistence type="inferred from homology"/>
<keyword evidence="4" id="KW-1185">Reference proteome</keyword>
<dbReference type="InterPro" id="IPR012349">
    <property type="entry name" value="Split_barrel_FMN-bd"/>
</dbReference>
<evidence type="ECO:0000256" key="2">
    <source>
        <dbReference type="ARBA" id="ARBA00049106"/>
    </source>
</evidence>
<comment type="caution">
    <text evidence="3">The sequence shown here is derived from an EMBL/GenBank/DDBJ whole genome shotgun (WGS) entry which is preliminary data.</text>
</comment>
<name>A0ABV7PC31_9PSEU</name>
<dbReference type="Pfam" id="PF04075">
    <property type="entry name" value="F420H2_quin_red"/>
    <property type="match status" value="1"/>
</dbReference>